<dbReference type="PANTHER" id="PTHR30461">
    <property type="entry name" value="DNA-INVERTASE FROM LAMBDOID PROPHAGE"/>
    <property type="match status" value="1"/>
</dbReference>
<evidence type="ECO:0000313" key="3">
    <source>
        <dbReference type="EMBL" id="PIY72551.1"/>
    </source>
</evidence>
<dbReference type="Proteomes" id="UP000229401">
    <property type="component" value="Unassembled WGS sequence"/>
</dbReference>
<dbReference type="PROSITE" id="PS51737">
    <property type="entry name" value="RECOMBINASE_DNA_BIND"/>
    <property type="match status" value="1"/>
</dbReference>
<dbReference type="AlphaFoldDB" id="A0A2M7QKU0"/>
<protein>
    <recommendedName>
        <fullName evidence="2">Recombinase domain-containing protein</fullName>
    </recommendedName>
</protein>
<dbReference type="GO" id="GO:0000150">
    <property type="term" value="F:DNA strand exchange activity"/>
    <property type="evidence" value="ECO:0007669"/>
    <property type="project" value="InterPro"/>
</dbReference>
<feature type="domain" description="Recombinase" evidence="2">
    <location>
        <begin position="38"/>
        <end position="145"/>
    </location>
</feature>
<proteinExistence type="predicted"/>
<evidence type="ECO:0000313" key="4">
    <source>
        <dbReference type="Proteomes" id="UP000229401"/>
    </source>
</evidence>
<dbReference type="Gene3D" id="3.90.1750.20">
    <property type="entry name" value="Putative Large Serine Recombinase, Chain B, Domain 2"/>
    <property type="match status" value="1"/>
</dbReference>
<accession>A0A2M7QKU0</accession>
<dbReference type="Pfam" id="PF07508">
    <property type="entry name" value="Recombinase"/>
    <property type="match status" value="1"/>
</dbReference>
<dbReference type="InterPro" id="IPR038109">
    <property type="entry name" value="DNA_bind_recomb_sf"/>
</dbReference>
<organism evidence="3 4">
    <name type="scientific">Candidatus Roizmanbacteria bacterium CG_4_10_14_0_8_um_filter_33_9</name>
    <dbReference type="NCBI Taxonomy" id="1974826"/>
    <lineage>
        <taxon>Bacteria</taxon>
        <taxon>Candidatus Roizmaniibacteriota</taxon>
    </lineage>
</organism>
<gene>
    <name evidence="3" type="ORF">COY87_00385</name>
</gene>
<sequence length="393" mass="46026">MLNIAFGQSKYYVDNLSENVKRGNRQKLRRGEWPNKAPFGYINDSKTKSILIDHKSAPIIQKAFKMFLEEKYSFTNIRNFFTKNHLLTAKDNLIHTDKVKRILCDPFYYGVMKFCGEYYEGKHEPLISKRLFDKVQEIVKIKSRKRKDNLHDYPYRGFIKCGECGCFITAEKRTKYYKRTKRKAEYYYHHCTKKKGACSQGYIRREKLEKQLKVILKKVSLSPFSAKMFRQWAEKDASEEKLKYKDQINNHARQLEETNTKLERLLEAYLDKIITCEEYKNKKNVLVLRKVSLTQELKVLEEKGNNWLEPFNEFVNNALKCGKIVAAKNNCHDLEIMAKTVGSNFFLKDRRLSAGGFSARFNALFEQPVSKSASLPSLPLPLLLGDMDSNHDN</sequence>
<comment type="caution">
    <text evidence="3">The sequence shown here is derived from an EMBL/GenBank/DDBJ whole genome shotgun (WGS) entry which is preliminary data.</text>
</comment>
<name>A0A2M7QKU0_9BACT</name>
<keyword evidence="1" id="KW-0175">Coiled coil</keyword>
<dbReference type="InterPro" id="IPR025827">
    <property type="entry name" value="Zn_ribbon_recom_dom"/>
</dbReference>
<evidence type="ECO:0000256" key="1">
    <source>
        <dbReference type="SAM" id="Coils"/>
    </source>
</evidence>
<dbReference type="EMBL" id="PFLI01000014">
    <property type="protein sequence ID" value="PIY72551.1"/>
    <property type="molecule type" value="Genomic_DNA"/>
</dbReference>
<evidence type="ECO:0000259" key="2">
    <source>
        <dbReference type="PROSITE" id="PS51737"/>
    </source>
</evidence>
<dbReference type="Pfam" id="PF13408">
    <property type="entry name" value="Zn_ribbon_recom"/>
    <property type="match status" value="1"/>
</dbReference>
<dbReference type="InterPro" id="IPR050639">
    <property type="entry name" value="SSR_resolvase"/>
</dbReference>
<dbReference type="InterPro" id="IPR011109">
    <property type="entry name" value="DNA_bind_recombinase_dom"/>
</dbReference>
<feature type="coiled-coil region" evidence="1">
    <location>
        <begin position="241"/>
        <end position="303"/>
    </location>
</feature>
<reference evidence="4" key="1">
    <citation type="submission" date="2017-09" db="EMBL/GenBank/DDBJ databases">
        <title>Depth-based differentiation of microbial function through sediment-hosted aquifers and enrichment of novel symbionts in the deep terrestrial subsurface.</title>
        <authorList>
            <person name="Probst A.J."/>
            <person name="Ladd B."/>
            <person name="Jarett J.K."/>
            <person name="Geller-Mcgrath D.E."/>
            <person name="Sieber C.M.K."/>
            <person name="Emerson J.B."/>
            <person name="Anantharaman K."/>
            <person name="Thomas B.C."/>
            <person name="Malmstrom R."/>
            <person name="Stieglmeier M."/>
            <person name="Klingl A."/>
            <person name="Woyke T."/>
            <person name="Ryan C.M."/>
            <person name="Banfield J.F."/>
        </authorList>
    </citation>
    <scope>NUCLEOTIDE SEQUENCE [LARGE SCALE GENOMIC DNA]</scope>
</reference>
<dbReference type="GO" id="GO:0003677">
    <property type="term" value="F:DNA binding"/>
    <property type="evidence" value="ECO:0007669"/>
    <property type="project" value="InterPro"/>
</dbReference>
<dbReference type="PANTHER" id="PTHR30461:SF23">
    <property type="entry name" value="DNA RECOMBINASE-RELATED"/>
    <property type="match status" value="1"/>
</dbReference>